<organism evidence="2">
    <name type="scientific">viral metagenome</name>
    <dbReference type="NCBI Taxonomy" id="1070528"/>
    <lineage>
        <taxon>unclassified sequences</taxon>
        <taxon>metagenomes</taxon>
        <taxon>organismal metagenomes</taxon>
    </lineage>
</organism>
<protein>
    <submittedName>
        <fullName evidence="2">Uncharacterized protein</fullName>
    </submittedName>
</protein>
<gene>
    <name evidence="2" type="ORF">MM171B01106_0012</name>
</gene>
<name>A0A6M3MAS2_9ZZZZ</name>
<reference evidence="2" key="1">
    <citation type="submission" date="2020-03" db="EMBL/GenBank/DDBJ databases">
        <title>The deep terrestrial virosphere.</title>
        <authorList>
            <person name="Holmfeldt K."/>
            <person name="Nilsson E."/>
            <person name="Simone D."/>
            <person name="Lopez-Fernandez M."/>
            <person name="Wu X."/>
            <person name="de Brujin I."/>
            <person name="Lundin D."/>
            <person name="Andersson A."/>
            <person name="Bertilsson S."/>
            <person name="Dopson M."/>
        </authorList>
    </citation>
    <scope>NUCLEOTIDE SEQUENCE</scope>
    <source>
        <strain evidence="2">MM171B01106</strain>
    </source>
</reference>
<accession>A0A6M3MAS2</accession>
<feature type="transmembrane region" description="Helical" evidence="1">
    <location>
        <begin position="35"/>
        <end position="53"/>
    </location>
</feature>
<evidence type="ECO:0000256" key="1">
    <source>
        <dbReference type="SAM" id="Phobius"/>
    </source>
</evidence>
<dbReference type="EMBL" id="MT143799">
    <property type="protein sequence ID" value="QJB02665.1"/>
    <property type="molecule type" value="Genomic_DNA"/>
</dbReference>
<sequence length="121" mass="13639">MATIEEIENILFKDKEGGVRYDIRTLDRRKVSWKALAGIASLLIVVWVAFMAIGREGRLEAARANVVSVKYNAECIAANTKSINTLISQQEGLGTNIAWIKKSLERMEDRENNLKKGMKEK</sequence>
<keyword evidence="1" id="KW-0812">Transmembrane</keyword>
<keyword evidence="1" id="KW-1133">Transmembrane helix</keyword>
<proteinExistence type="predicted"/>
<dbReference type="AlphaFoldDB" id="A0A6M3MAS2"/>
<evidence type="ECO:0000313" key="2">
    <source>
        <dbReference type="EMBL" id="QJB02665.1"/>
    </source>
</evidence>
<keyword evidence="1" id="KW-0472">Membrane</keyword>